<dbReference type="Pfam" id="PF02368">
    <property type="entry name" value="Big_2"/>
    <property type="match status" value="1"/>
</dbReference>
<dbReference type="Gene3D" id="2.60.40.1080">
    <property type="match status" value="1"/>
</dbReference>
<dbReference type="Gene3D" id="2.60.120.260">
    <property type="entry name" value="Galactose-binding domain-like"/>
    <property type="match status" value="1"/>
</dbReference>
<dbReference type="SUPFAM" id="SSF49373">
    <property type="entry name" value="Invasin/intimin cell-adhesion fragments"/>
    <property type="match status" value="1"/>
</dbReference>
<organism evidence="2 3">
    <name type="scientific">Clostridium intestinale</name>
    <dbReference type="NCBI Taxonomy" id="36845"/>
    <lineage>
        <taxon>Bacteria</taxon>
        <taxon>Bacillati</taxon>
        <taxon>Bacillota</taxon>
        <taxon>Clostridia</taxon>
        <taxon>Eubacteriales</taxon>
        <taxon>Clostridiaceae</taxon>
        <taxon>Clostridium</taxon>
    </lineage>
</organism>
<dbReference type="EMBL" id="CP059378">
    <property type="protein sequence ID" value="QLY78055.1"/>
    <property type="molecule type" value="Genomic_DNA"/>
</dbReference>
<dbReference type="RefSeq" id="WP_181600521.1">
    <property type="nucleotide sequence ID" value="NZ_CP059378.1"/>
</dbReference>
<dbReference type="CDD" id="cd08547">
    <property type="entry name" value="Type_II_cohesin"/>
    <property type="match status" value="1"/>
</dbReference>
<evidence type="ECO:0000259" key="1">
    <source>
        <dbReference type="SMART" id="SM00635"/>
    </source>
</evidence>
<protein>
    <submittedName>
        <fullName evidence="2">Ig-like domain-containing protein</fullName>
    </submittedName>
</protein>
<dbReference type="Gene3D" id="2.60.40.680">
    <property type="match status" value="1"/>
</dbReference>
<dbReference type="Proteomes" id="UP000512286">
    <property type="component" value="Chromosome"/>
</dbReference>
<dbReference type="InterPro" id="IPR008965">
    <property type="entry name" value="CBM2/CBM3_carb-bd_dom_sf"/>
</dbReference>
<evidence type="ECO:0000313" key="2">
    <source>
        <dbReference type="EMBL" id="QLY78055.1"/>
    </source>
</evidence>
<dbReference type="GO" id="GO:0030246">
    <property type="term" value="F:carbohydrate binding"/>
    <property type="evidence" value="ECO:0007669"/>
    <property type="project" value="InterPro"/>
</dbReference>
<name>A0A7D6ZXH3_9CLOT</name>
<dbReference type="InterPro" id="IPR008964">
    <property type="entry name" value="Invasin/intimin_cell_adhesion"/>
</dbReference>
<dbReference type="InterPro" id="IPR002102">
    <property type="entry name" value="Cohesin_dom"/>
</dbReference>
<sequence>MMKIKSKKKFIAFSLVVILVTIFSLSWIKGSNASAATVGQQLPSPEAGWKRYDDSDSKIIYSGNGWQVENNTVHYNSTEHYNRTDKDAKITFKFYGSKLRLITDRNTNRLNSQLLYVNIDGVNVGSFSTYGSPMGQCLSYEKTGLTEGIHNVEITTDVLSAIMLDAIDLNSEGYLIDASTVVVNEISLNKTSLSLNVGQTEDLIAAVKPDNAENKKVTWSSSDESIATVDENGKVTAIKEGSLNVTAKTTDGTNLTATCEVNVITNNESVTVESEKDKLALNSEFTTDIVLHNVKNIYAEDFTVAYDKDLFEYVGYEDVEGLKVFKEIKDTDNGKLRFIVASLGEENGINEDKAVVKLKFKTKASGKGKIDVLKTRISDNEALEKDILEENCGEKEFEIFADVNRTGDFTLIDLGIDAYYYGKNVDDTDKTKYDADVISNGIIDDADLTEIAEQMIKNDKYEPNN</sequence>
<dbReference type="InterPro" id="IPR003343">
    <property type="entry name" value="Big_2"/>
</dbReference>
<dbReference type="SMART" id="SM00635">
    <property type="entry name" value="BID_2"/>
    <property type="match status" value="1"/>
</dbReference>
<accession>A0A7D6ZXH3</accession>
<evidence type="ECO:0000313" key="3">
    <source>
        <dbReference type="Proteomes" id="UP000512286"/>
    </source>
</evidence>
<dbReference type="GO" id="GO:0000272">
    <property type="term" value="P:polysaccharide catabolic process"/>
    <property type="evidence" value="ECO:0007669"/>
    <property type="project" value="InterPro"/>
</dbReference>
<gene>
    <name evidence="2" type="ORF">HZF06_13230</name>
</gene>
<dbReference type="SUPFAM" id="SSF49384">
    <property type="entry name" value="Carbohydrate-binding domain"/>
    <property type="match status" value="1"/>
</dbReference>
<dbReference type="AlphaFoldDB" id="A0A7D6ZXH3"/>
<dbReference type="Pfam" id="PF00963">
    <property type="entry name" value="Cohesin"/>
    <property type="match status" value="1"/>
</dbReference>
<dbReference type="KEGG" id="cint:HZF06_13230"/>
<reference evidence="2 3" key="1">
    <citation type="submission" date="2020-07" db="EMBL/GenBank/DDBJ databases">
        <title>Electron transfer.</title>
        <authorList>
            <person name="Huang L."/>
            <person name="Liu X."/>
            <person name="Zhou S."/>
        </authorList>
    </citation>
    <scope>NUCLEOTIDE SEQUENCE [LARGE SCALE GENOMIC DNA]</scope>
    <source>
        <strain evidence="2 3">Lx1</strain>
    </source>
</reference>
<proteinExistence type="predicted"/>
<feature type="domain" description="BIG2" evidence="1">
    <location>
        <begin position="182"/>
        <end position="259"/>
    </location>
</feature>